<reference evidence="1 2" key="1">
    <citation type="journal article" date="2012" name="Appl. Environ. Microbiol.">
        <title>Short-read sequencing for genomic analysis of the brown rot fungus Fibroporia radiculosa.</title>
        <authorList>
            <person name="Tang J.D."/>
            <person name="Perkins A.D."/>
            <person name="Sonstegard T.S."/>
            <person name="Schroeder S.G."/>
            <person name="Burgess S.C."/>
            <person name="Diehl S.V."/>
        </authorList>
    </citation>
    <scope>NUCLEOTIDE SEQUENCE [LARGE SCALE GENOMIC DNA]</scope>
    <source>
        <strain evidence="1 2">TFFH 294</strain>
    </source>
</reference>
<proteinExistence type="predicted"/>
<organism evidence="1 2">
    <name type="scientific">Fibroporia radiculosa</name>
    <dbReference type="NCBI Taxonomy" id="599839"/>
    <lineage>
        <taxon>Eukaryota</taxon>
        <taxon>Fungi</taxon>
        <taxon>Dikarya</taxon>
        <taxon>Basidiomycota</taxon>
        <taxon>Agaricomycotina</taxon>
        <taxon>Agaricomycetes</taxon>
        <taxon>Polyporales</taxon>
        <taxon>Fibroporiaceae</taxon>
        <taxon>Fibroporia</taxon>
    </lineage>
</organism>
<dbReference type="Proteomes" id="UP000006352">
    <property type="component" value="Unassembled WGS sequence"/>
</dbReference>
<dbReference type="RefSeq" id="XP_012181410.1">
    <property type="nucleotide sequence ID" value="XM_012326020.1"/>
</dbReference>
<dbReference type="OrthoDB" id="2796803at2759"/>
<name>J4HWE6_9APHY</name>
<dbReference type="InParanoid" id="J4HWE6"/>
<dbReference type="EMBL" id="HE797064">
    <property type="protein sequence ID" value="CCM02127.1"/>
    <property type="molecule type" value="Genomic_DNA"/>
</dbReference>
<accession>J4HWE6</accession>
<evidence type="ECO:0000313" key="1">
    <source>
        <dbReference type="EMBL" id="CCM02127.1"/>
    </source>
</evidence>
<dbReference type="GeneID" id="24097038"/>
<dbReference type="STRING" id="599839.J4HWE6"/>
<protein>
    <submittedName>
        <fullName evidence="1">Uncharacterized protein</fullName>
    </submittedName>
</protein>
<evidence type="ECO:0000313" key="2">
    <source>
        <dbReference type="Proteomes" id="UP000006352"/>
    </source>
</evidence>
<sequence>MANTSRSILLPSTGANLVDLEPHVSSTSPIRGCFSYKVIEWLRRQTVRLVSSRRIRTNLSPRRQAGQLDTRRPISTDSTGLRRHELSEDMACTCDFDSLDQCTNIDAVALHNRLICYSANSAYALNSPESFWGDCSPSHVVPNHDGWVAGPNGRLLLWVPIYLMELPRIYAPRNSLVIPDSAIQLDLSRFTHGEGWDKCYDFDAV</sequence>
<dbReference type="AlphaFoldDB" id="J4HWE6"/>
<dbReference type="HOGENOM" id="CLU_1337533_0_0_1"/>
<keyword evidence="2" id="KW-1185">Reference proteome</keyword>
<gene>
    <name evidence="1" type="ORF">FIBRA_04204</name>
</gene>